<dbReference type="AlphaFoldDB" id="A0A5B2XEC2"/>
<protein>
    <submittedName>
        <fullName evidence="1">Uncharacterized protein</fullName>
    </submittedName>
</protein>
<evidence type="ECO:0000313" key="1">
    <source>
        <dbReference type="EMBL" id="KAA2261586.1"/>
    </source>
</evidence>
<sequence length="137" mass="14403">MGLFGKRKSREERGLEIANKVASGKGFYGRATRAFVGSDDFAKIQQSVGALNSGLEVQALLATGAPTTSALVVSIADTGRLVNHDPVVTLVVLPAGGSDNLTLEAIVSKVQIPRAGDQVRLVEDTRLPGTYLYAGMF</sequence>
<dbReference type="OrthoDB" id="2617096at2"/>
<organism evidence="1 2">
    <name type="scientific">Solihabitans fulvus</name>
    <dbReference type="NCBI Taxonomy" id="1892852"/>
    <lineage>
        <taxon>Bacteria</taxon>
        <taxon>Bacillati</taxon>
        <taxon>Actinomycetota</taxon>
        <taxon>Actinomycetes</taxon>
        <taxon>Pseudonocardiales</taxon>
        <taxon>Pseudonocardiaceae</taxon>
        <taxon>Solihabitans</taxon>
    </lineage>
</organism>
<name>A0A5B2XEC2_9PSEU</name>
<dbReference type="RefSeq" id="WP_149850381.1">
    <property type="nucleotide sequence ID" value="NZ_VUOB01000027.1"/>
</dbReference>
<reference evidence="1 2" key="1">
    <citation type="submission" date="2019-09" db="EMBL/GenBank/DDBJ databases">
        <title>Goodfellowia gen. nov., a new genus of the Pseudonocardineae related to Actinoalloteichus, containing Goodfellowia coeruleoviolacea gen. nov., comb. nov. gen. nov., comb. nov.</title>
        <authorList>
            <person name="Labeda D."/>
        </authorList>
    </citation>
    <scope>NUCLEOTIDE SEQUENCE [LARGE SCALE GENOMIC DNA]</scope>
    <source>
        <strain evidence="1 2">AN110305</strain>
    </source>
</reference>
<evidence type="ECO:0000313" key="2">
    <source>
        <dbReference type="Proteomes" id="UP000323454"/>
    </source>
</evidence>
<accession>A0A5B2XEC2</accession>
<comment type="caution">
    <text evidence="1">The sequence shown here is derived from an EMBL/GenBank/DDBJ whole genome shotgun (WGS) entry which is preliminary data.</text>
</comment>
<keyword evidence="2" id="KW-1185">Reference proteome</keyword>
<proteinExistence type="predicted"/>
<dbReference type="Proteomes" id="UP000323454">
    <property type="component" value="Unassembled WGS sequence"/>
</dbReference>
<gene>
    <name evidence="1" type="ORF">F0L68_16030</name>
</gene>
<reference evidence="1 2" key="2">
    <citation type="submission" date="2019-09" db="EMBL/GenBank/DDBJ databases">
        <authorList>
            <person name="Jin C."/>
        </authorList>
    </citation>
    <scope>NUCLEOTIDE SEQUENCE [LARGE SCALE GENOMIC DNA]</scope>
    <source>
        <strain evidence="1 2">AN110305</strain>
    </source>
</reference>
<dbReference type="EMBL" id="VUOB01000027">
    <property type="protein sequence ID" value="KAA2261586.1"/>
    <property type="molecule type" value="Genomic_DNA"/>
</dbReference>